<feature type="domain" description="KIB1-4 beta-propeller" evidence="2">
    <location>
        <begin position="50"/>
        <end position="247"/>
    </location>
</feature>
<proteinExistence type="predicted"/>
<protein>
    <recommendedName>
        <fullName evidence="2">KIB1-4 beta-propeller domain-containing protein</fullName>
    </recommendedName>
</protein>
<evidence type="ECO:0000259" key="2">
    <source>
        <dbReference type="Pfam" id="PF03478"/>
    </source>
</evidence>
<evidence type="ECO:0000256" key="1">
    <source>
        <dbReference type="SAM" id="Phobius"/>
    </source>
</evidence>
<sequence length="346" mass="39846">MVMGEDQHPWADICPDLLNSIYRRLPSHIDDFDVIEVREDDKLFVQPRRETQIPERLVGVNVQILGRAGAWLLLKERGIFLGCYNPLLRSPANYIALPEPSFHFSHFRRNWTPVTVKVAFSALPTARDSMILMVYGDRYFSVLHCGDDWMWKTYNFSLARKKGQTCLGVCYGKGRFFCLFEMGDMVIFSTDKNEKRMVLAATKPLLPERLKQWDSLCVVAVVTKKTTSGSDQNHEIEKIMELMIVTHWERDHEACDKNNFRLVAVVEKVITTTDLLLANDDDDCEIVLMIEDGDNNKGLIVVKEWLPLKRSFHSFYLFALFFLPSLVLLLGVAWILSLLIHKLNCG</sequence>
<keyword evidence="1" id="KW-0812">Transmembrane</keyword>
<keyword evidence="1" id="KW-0472">Membrane</keyword>
<accession>A0AAV2CPV1</accession>
<organism evidence="3 4">
    <name type="scientific">Linum trigynum</name>
    <dbReference type="NCBI Taxonomy" id="586398"/>
    <lineage>
        <taxon>Eukaryota</taxon>
        <taxon>Viridiplantae</taxon>
        <taxon>Streptophyta</taxon>
        <taxon>Embryophyta</taxon>
        <taxon>Tracheophyta</taxon>
        <taxon>Spermatophyta</taxon>
        <taxon>Magnoliopsida</taxon>
        <taxon>eudicotyledons</taxon>
        <taxon>Gunneridae</taxon>
        <taxon>Pentapetalae</taxon>
        <taxon>rosids</taxon>
        <taxon>fabids</taxon>
        <taxon>Malpighiales</taxon>
        <taxon>Linaceae</taxon>
        <taxon>Linum</taxon>
    </lineage>
</organism>
<feature type="transmembrane region" description="Helical" evidence="1">
    <location>
        <begin position="315"/>
        <end position="340"/>
    </location>
</feature>
<dbReference type="Pfam" id="PF03478">
    <property type="entry name" value="Beta-prop_KIB1-4"/>
    <property type="match status" value="1"/>
</dbReference>
<dbReference type="AlphaFoldDB" id="A0AAV2CPV1"/>
<evidence type="ECO:0000313" key="4">
    <source>
        <dbReference type="Proteomes" id="UP001497516"/>
    </source>
</evidence>
<keyword evidence="1" id="KW-1133">Transmembrane helix</keyword>
<reference evidence="3 4" key="1">
    <citation type="submission" date="2024-04" db="EMBL/GenBank/DDBJ databases">
        <authorList>
            <person name="Fracassetti M."/>
        </authorList>
    </citation>
    <scope>NUCLEOTIDE SEQUENCE [LARGE SCALE GENOMIC DNA]</scope>
</reference>
<dbReference type="EMBL" id="OZ034813">
    <property type="protein sequence ID" value="CAL1358279.1"/>
    <property type="molecule type" value="Genomic_DNA"/>
</dbReference>
<evidence type="ECO:0000313" key="3">
    <source>
        <dbReference type="EMBL" id="CAL1358279.1"/>
    </source>
</evidence>
<name>A0AAV2CPV1_9ROSI</name>
<gene>
    <name evidence="3" type="ORF">LTRI10_LOCUS5842</name>
</gene>
<keyword evidence="4" id="KW-1185">Reference proteome</keyword>
<dbReference type="InterPro" id="IPR005174">
    <property type="entry name" value="KIB1-4_b-propeller"/>
</dbReference>
<dbReference type="Proteomes" id="UP001497516">
    <property type="component" value="Chromosome 1"/>
</dbReference>